<dbReference type="RefSeq" id="WP_149677488.1">
    <property type="nucleotide sequence ID" value="NZ_FQZP01000002.1"/>
</dbReference>
<protein>
    <submittedName>
        <fullName evidence="3">Uncharacterized protein</fullName>
    </submittedName>
</protein>
<proteinExistence type="predicted"/>
<dbReference type="PROSITE" id="PS51257">
    <property type="entry name" value="PROKAR_LIPOPROTEIN"/>
    <property type="match status" value="1"/>
</dbReference>
<dbReference type="AlphaFoldDB" id="A0A1M6B6L1"/>
<feature type="region of interest" description="Disordered" evidence="2">
    <location>
        <begin position="57"/>
        <end position="122"/>
    </location>
</feature>
<dbReference type="Proteomes" id="UP000324781">
    <property type="component" value="Unassembled WGS sequence"/>
</dbReference>
<dbReference type="OrthoDB" id="1953515at2"/>
<accession>A0A1M6B6L1</accession>
<evidence type="ECO:0000313" key="4">
    <source>
        <dbReference type="Proteomes" id="UP000324781"/>
    </source>
</evidence>
<evidence type="ECO:0000256" key="2">
    <source>
        <dbReference type="SAM" id="MobiDB-lite"/>
    </source>
</evidence>
<evidence type="ECO:0000256" key="1">
    <source>
        <dbReference type="SAM" id="Coils"/>
    </source>
</evidence>
<evidence type="ECO:0000313" key="3">
    <source>
        <dbReference type="EMBL" id="SHI44371.1"/>
    </source>
</evidence>
<name>A0A1M6B6L1_9FIRM</name>
<feature type="coiled-coil region" evidence="1">
    <location>
        <begin position="22"/>
        <end position="57"/>
    </location>
</feature>
<keyword evidence="4" id="KW-1185">Reference proteome</keyword>
<organism evidence="3 4">
    <name type="scientific">Thermoclostridium caenicola</name>
    <dbReference type="NCBI Taxonomy" id="659425"/>
    <lineage>
        <taxon>Bacteria</taxon>
        <taxon>Bacillati</taxon>
        <taxon>Bacillota</taxon>
        <taxon>Clostridia</taxon>
        <taxon>Eubacteriales</taxon>
        <taxon>Oscillospiraceae</taxon>
        <taxon>Thermoclostridium</taxon>
    </lineage>
</organism>
<keyword evidence="1" id="KW-0175">Coiled coil</keyword>
<reference evidence="3 4" key="1">
    <citation type="submission" date="2016-11" db="EMBL/GenBank/DDBJ databases">
        <authorList>
            <person name="Varghese N."/>
            <person name="Submissions S."/>
        </authorList>
    </citation>
    <scope>NUCLEOTIDE SEQUENCE [LARGE SCALE GENOMIC DNA]</scope>
    <source>
        <strain evidence="3 4">DSM 19027</strain>
    </source>
</reference>
<gene>
    <name evidence="3" type="ORF">SAMN05444373_100287</name>
</gene>
<dbReference type="EMBL" id="FQZP01000002">
    <property type="protein sequence ID" value="SHI44371.1"/>
    <property type="molecule type" value="Genomic_DNA"/>
</dbReference>
<feature type="compositionally biased region" description="Low complexity" evidence="2">
    <location>
        <begin position="79"/>
        <end position="114"/>
    </location>
</feature>
<sequence>MKPSNGLFHRTILITAALCLFLTSCGNNKEEESKKKEQQEQEKAIKALEEIEALNETIIQLLDGPSNPGKSEGKKQHDQQQGQQQGQQQSQGQQQGQQQSGQQGQPQEQGQQQGNEKQMEKPQDKIWDEVNKNIIELHSLFNEYIPVAAKLGASADLSVNANNTLNQLTKMAETRNHNEVLNEANNLHKAICDYFVLHQDKRAPAKLLLFHARRVMLASRLGDWQTADAAANAMKELWNTQKTAYGDEQKDAVAMLDLSVSNLVGVVAEQNQNLVAIKGLIVLQNIAELEKSLEEK</sequence>